<sequence>MTVFKSSSFSKFHGQSPIFMNSMVHFTSYGKNRSLNEDETPSKDYDQILFSETMYFYDDLNTSVSFNDCSFIDCVNEFSQGGAIHFRKVEASLNIASCQFIRCRSFQSSGAIYIIQLYHGYWLIGNVNITNTLFDECYDYNPESNYVAGVIDAYVAMAQNNYGFLLKDSQFVNCQFDKVNKIIEAQVRLNTNIFHIDYNNFTNNNQKIDASAIMFAKYNRGYSTLSFLNAYNQHGFSFFEIYDLESGYIHAYNINMINTTFINFAENTILIKVAFFNIFFAYENCFFLDNFYAIDFITIFTDINESDYELVEPVLIQIPDECVIPNTYNLFSNQKFSDSNQVNYTIIPNMKYNYNSGLIINKPSSEETPTPTMLPLITPMPTDEFSTFDYTTIEIVMPSTANDLFNSINNAHKRLNYNIEIIIASMIGVVVIGATIVIIINVVIQKKRSNQTVFLDKDNEDDTDEYINKSEKEDISESNQNQYNNGRSSNVPNYELFYSPRNQTMQSNLKTESLINSLVKDDPFKNDIEEFTQI</sequence>
<keyword evidence="2" id="KW-0472">Membrane</keyword>
<feature type="compositionally biased region" description="Polar residues" evidence="1">
    <location>
        <begin position="477"/>
        <end position="492"/>
    </location>
</feature>
<evidence type="ECO:0000256" key="1">
    <source>
        <dbReference type="SAM" id="MobiDB-lite"/>
    </source>
</evidence>
<reference evidence="3 4" key="1">
    <citation type="submission" date="2024-04" db="EMBL/GenBank/DDBJ databases">
        <title>Tritrichomonas musculus Genome.</title>
        <authorList>
            <person name="Alves-Ferreira E."/>
            <person name="Grigg M."/>
            <person name="Lorenzi H."/>
            <person name="Galac M."/>
        </authorList>
    </citation>
    <scope>NUCLEOTIDE SEQUENCE [LARGE SCALE GENOMIC DNA]</scope>
    <source>
        <strain evidence="3 4">EAF2021</strain>
    </source>
</reference>
<feature type="region of interest" description="Disordered" evidence="1">
    <location>
        <begin position="471"/>
        <end position="495"/>
    </location>
</feature>
<proteinExistence type="predicted"/>
<comment type="caution">
    <text evidence="3">The sequence shown here is derived from an EMBL/GenBank/DDBJ whole genome shotgun (WGS) entry which is preliminary data.</text>
</comment>
<evidence type="ECO:0008006" key="5">
    <source>
        <dbReference type="Google" id="ProtNLM"/>
    </source>
</evidence>
<protein>
    <recommendedName>
        <fullName evidence="5">Right handed beta helix domain-containing protein</fullName>
    </recommendedName>
</protein>
<keyword evidence="2" id="KW-1133">Transmembrane helix</keyword>
<evidence type="ECO:0000313" key="4">
    <source>
        <dbReference type="Proteomes" id="UP001470230"/>
    </source>
</evidence>
<organism evidence="3 4">
    <name type="scientific">Tritrichomonas musculus</name>
    <dbReference type="NCBI Taxonomy" id="1915356"/>
    <lineage>
        <taxon>Eukaryota</taxon>
        <taxon>Metamonada</taxon>
        <taxon>Parabasalia</taxon>
        <taxon>Tritrichomonadida</taxon>
        <taxon>Tritrichomonadidae</taxon>
        <taxon>Tritrichomonas</taxon>
    </lineage>
</organism>
<gene>
    <name evidence="3" type="ORF">M9Y10_005109</name>
</gene>
<keyword evidence="2" id="KW-0812">Transmembrane</keyword>
<dbReference type="Proteomes" id="UP001470230">
    <property type="component" value="Unassembled WGS sequence"/>
</dbReference>
<feature type="transmembrane region" description="Helical" evidence="2">
    <location>
        <begin position="421"/>
        <end position="444"/>
    </location>
</feature>
<evidence type="ECO:0000313" key="3">
    <source>
        <dbReference type="EMBL" id="KAK8878341.1"/>
    </source>
</evidence>
<dbReference type="EMBL" id="JAPFFF010000011">
    <property type="protein sequence ID" value="KAK8878341.1"/>
    <property type="molecule type" value="Genomic_DNA"/>
</dbReference>
<evidence type="ECO:0000256" key="2">
    <source>
        <dbReference type="SAM" id="Phobius"/>
    </source>
</evidence>
<accession>A0ABR2JKD2</accession>
<keyword evidence="4" id="KW-1185">Reference proteome</keyword>
<name>A0ABR2JKD2_9EUKA</name>